<dbReference type="Proteomes" id="UP001220964">
    <property type="component" value="Unassembled WGS sequence"/>
</dbReference>
<comment type="caution">
    <text evidence="2">The sequence shown here is derived from an EMBL/GenBank/DDBJ whole genome shotgun (WGS) entry which is preliminary data.</text>
</comment>
<dbReference type="AlphaFoldDB" id="A0AAE3NMP5"/>
<organism evidence="2 3">
    <name type="scientific">Psychromarinibacter sediminicola</name>
    <dbReference type="NCBI Taxonomy" id="3033385"/>
    <lineage>
        <taxon>Bacteria</taxon>
        <taxon>Pseudomonadati</taxon>
        <taxon>Pseudomonadota</taxon>
        <taxon>Alphaproteobacteria</taxon>
        <taxon>Rhodobacterales</taxon>
        <taxon>Paracoccaceae</taxon>
        <taxon>Psychromarinibacter</taxon>
    </lineage>
</organism>
<protein>
    <submittedName>
        <fullName evidence="2">DUF4166 domain-containing protein</fullName>
    </submittedName>
</protein>
<proteinExistence type="predicted"/>
<gene>
    <name evidence="2" type="ORF">P1J78_05340</name>
</gene>
<reference evidence="2" key="1">
    <citation type="submission" date="2023-03" db="EMBL/GenBank/DDBJ databases">
        <title>Multiphase analysis and comparison of six strains from genera Psychromarinibacter, Lutimaribacter, and Maritimibacter, including a novel species: Psychromarinibacter sediminicola sp. nov.</title>
        <authorList>
            <person name="Wang Y.-H."/>
            <person name="Ye M.-Q."/>
            <person name="Du Z.-J."/>
        </authorList>
    </citation>
    <scope>NUCLEOTIDE SEQUENCE</scope>
    <source>
        <strain evidence="2">C21-152</strain>
    </source>
</reference>
<accession>A0AAE3NMP5</accession>
<dbReference type="Pfam" id="PF13761">
    <property type="entry name" value="DUF4166"/>
    <property type="match status" value="1"/>
</dbReference>
<keyword evidence="3" id="KW-1185">Reference proteome</keyword>
<name>A0AAE3NMP5_9RHOB</name>
<dbReference type="EMBL" id="JARGYC010000009">
    <property type="protein sequence ID" value="MDF0600148.1"/>
    <property type="molecule type" value="Genomic_DNA"/>
</dbReference>
<evidence type="ECO:0000313" key="3">
    <source>
        <dbReference type="Proteomes" id="UP001220964"/>
    </source>
</evidence>
<evidence type="ECO:0000313" key="2">
    <source>
        <dbReference type="EMBL" id="MDF0600148.1"/>
    </source>
</evidence>
<feature type="domain" description="DUF4166" evidence="1">
    <location>
        <begin position="16"/>
        <end position="169"/>
    </location>
</feature>
<dbReference type="InterPro" id="IPR025311">
    <property type="entry name" value="DUF4166"/>
</dbReference>
<sequence>MADPVARACAARGVELPPLLRRFHDGRAQVWRGTATVTRGRRWPVPLILRAAGFPPEGAEVETVISVAPAGDGMVWERRFGGHVTRSRLRDRAGRVEEGFGPFRLALVPRAVAGGVALEVAGLWLLGLPLPRLLWPRAEVSETGADDALCFDIGAALPGLGLLIRYRGRVTPAD</sequence>
<dbReference type="RefSeq" id="WP_275566289.1">
    <property type="nucleotide sequence ID" value="NZ_JARGYC010000009.1"/>
</dbReference>
<evidence type="ECO:0000259" key="1">
    <source>
        <dbReference type="Pfam" id="PF13761"/>
    </source>
</evidence>